<reference evidence="1 2" key="1">
    <citation type="submission" date="2022-11" db="EMBL/GenBank/DDBJ databases">
        <title>Minimal conservation of predation-associated metabolite biosynthetic gene clusters underscores biosynthetic potential of Myxococcota including descriptions for ten novel species: Archangium lansinium sp. nov., Myxococcus landrumus sp. nov., Nannocystis bai.</title>
        <authorList>
            <person name="Ahearne A."/>
            <person name="Stevens C."/>
            <person name="Dowd S."/>
        </authorList>
    </citation>
    <scope>NUCLEOTIDE SEQUENCE [LARGE SCALE GENOMIC DNA]</scope>
    <source>
        <strain evidence="1 2">NCELM</strain>
    </source>
</reference>
<keyword evidence="2" id="KW-1185">Reference proteome</keyword>
<organism evidence="1 2">
    <name type="scientific">Nannocystis radixulma</name>
    <dbReference type="NCBI Taxonomy" id="2995305"/>
    <lineage>
        <taxon>Bacteria</taxon>
        <taxon>Pseudomonadati</taxon>
        <taxon>Myxococcota</taxon>
        <taxon>Polyangia</taxon>
        <taxon>Nannocystales</taxon>
        <taxon>Nannocystaceae</taxon>
        <taxon>Nannocystis</taxon>
    </lineage>
</organism>
<evidence type="ECO:0000313" key="2">
    <source>
        <dbReference type="Proteomes" id="UP001217838"/>
    </source>
</evidence>
<sequence>MMSVCLAIMACGKPAPAPNKDFPLEKIGLVSINLPGNSVCAWEDDNYDVAINDGIIGIRTDNSSFNLSQDPEEGKQLYALLERLNNPAERAAAEQGLKEQKRPWTVVELLNFSNGFKGLVYANSKGAKEYAFAMKRGDVYYYIDSTGVADEELQFFDRVKAGIESIK</sequence>
<dbReference type="Proteomes" id="UP001217838">
    <property type="component" value="Unassembled WGS sequence"/>
</dbReference>
<gene>
    <name evidence="1" type="ORF">POL58_50105</name>
</gene>
<name>A0ABT5BQZ1_9BACT</name>
<dbReference type="EMBL" id="JAQNDN010000028">
    <property type="protein sequence ID" value="MDC0675985.1"/>
    <property type="molecule type" value="Genomic_DNA"/>
</dbReference>
<comment type="caution">
    <text evidence="1">The sequence shown here is derived from an EMBL/GenBank/DDBJ whole genome shotgun (WGS) entry which is preliminary data.</text>
</comment>
<evidence type="ECO:0000313" key="1">
    <source>
        <dbReference type="EMBL" id="MDC0675985.1"/>
    </source>
</evidence>
<proteinExistence type="predicted"/>
<protein>
    <recommendedName>
        <fullName evidence="3">Lipoprotein</fullName>
    </recommendedName>
</protein>
<dbReference type="RefSeq" id="WP_272011682.1">
    <property type="nucleotide sequence ID" value="NZ_JAQNDN010000028.1"/>
</dbReference>
<evidence type="ECO:0008006" key="3">
    <source>
        <dbReference type="Google" id="ProtNLM"/>
    </source>
</evidence>
<accession>A0ABT5BQZ1</accession>